<dbReference type="AlphaFoldDB" id="A0A1R2C7G0"/>
<gene>
    <name evidence="3" type="ORF">SteCoe_13933</name>
</gene>
<keyword evidence="4" id="KW-1185">Reference proteome</keyword>
<feature type="coiled-coil region" evidence="1">
    <location>
        <begin position="97"/>
        <end position="124"/>
    </location>
</feature>
<feature type="region of interest" description="Disordered" evidence="2">
    <location>
        <begin position="40"/>
        <end position="69"/>
    </location>
</feature>
<evidence type="ECO:0000313" key="4">
    <source>
        <dbReference type="Proteomes" id="UP000187209"/>
    </source>
</evidence>
<evidence type="ECO:0000256" key="1">
    <source>
        <dbReference type="SAM" id="Coils"/>
    </source>
</evidence>
<organism evidence="3 4">
    <name type="scientific">Stentor coeruleus</name>
    <dbReference type="NCBI Taxonomy" id="5963"/>
    <lineage>
        <taxon>Eukaryota</taxon>
        <taxon>Sar</taxon>
        <taxon>Alveolata</taxon>
        <taxon>Ciliophora</taxon>
        <taxon>Postciliodesmatophora</taxon>
        <taxon>Heterotrichea</taxon>
        <taxon>Heterotrichida</taxon>
        <taxon>Stentoridae</taxon>
        <taxon>Stentor</taxon>
    </lineage>
</organism>
<proteinExistence type="predicted"/>
<feature type="compositionally biased region" description="Low complexity" evidence="2">
    <location>
        <begin position="53"/>
        <end position="66"/>
    </location>
</feature>
<evidence type="ECO:0000256" key="2">
    <source>
        <dbReference type="SAM" id="MobiDB-lite"/>
    </source>
</evidence>
<sequence>MSIQDNIGSVNSRKLNLHINTQLARNPFKIALNAVVPSEKEQNAFNPQEESKNSSSSDSSNESFDSPLDPEVLKIKGITSTLTSQITEKLMKYKSLRKTFDQQAEILKQQVQSLQEESKSLQSLNDLRHETTSINEKVKVIRDYMSLRNSRLPTEENQRESSVNQENLVCVLQNIQGELEVLKDKYEKIECSPVTQENIKEHLNYEESKYPRHSLLEMDEPKTVCACSVM</sequence>
<keyword evidence="1" id="KW-0175">Coiled coil</keyword>
<reference evidence="3 4" key="1">
    <citation type="submission" date="2016-11" db="EMBL/GenBank/DDBJ databases">
        <title>The macronuclear genome of Stentor coeruleus: a giant cell with tiny introns.</title>
        <authorList>
            <person name="Slabodnick M."/>
            <person name="Ruby J.G."/>
            <person name="Reiff S.B."/>
            <person name="Swart E.C."/>
            <person name="Gosai S."/>
            <person name="Prabakaran S."/>
            <person name="Witkowska E."/>
            <person name="Larue G.E."/>
            <person name="Fisher S."/>
            <person name="Freeman R.M."/>
            <person name="Gunawardena J."/>
            <person name="Chu W."/>
            <person name="Stover N.A."/>
            <person name="Gregory B.D."/>
            <person name="Nowacki M."/>
            <person name="Derisi J."/>
            <person name="Roy S.W."/>
            <person name="Marshall W.F."/>
            <person name="Sood P."/>
        </authorList>
    </citation>
    <scope>NUCLEOTIDE SEQUENCE [LARGE SCALE GENOMIC DNA]</scope>
    <source>
        <strain evidence="3">WM001</strain>
    </source>
</reference>
<evidence type="ECO:0000313" key="3">
    <source>
        <dbReference type="EMBL" id="OMJ84875.1"/>
    </source>
</evidence>
<comment type="caution">
    <text evidence="3">The sequence shown here is derived from an EMBL/GenBank/DDBJ whole genome shotgun (WGS) entry which is preliminary data.</text>
</comment>
<protein>
    <submittedName>
        <fullName evidence="3">Uncharacterized protein</fullName>
    </submittedName>
</protein>
<dbReference type="Proteomes" id="UP000187209">
    <property type="component" value="Unassembled WGS sequence"/>
</dbReference>
<accession>A0A1R2C7G0</accession>
<dbReference type="EMBL" id="MPUH01000255">
    <property type="protein sequence ID" value="OMJ84875.1"/>
    <property type="molecule type" value="Genomic_DNA"/>
</dbReference>
<name>A0A1R2C7G0_9CILI</name>